<accession>A0A8B7CAR0</accession>
<dbReference type="Pfam" id="PF25782">
    <property type="entry name" value="TPR_CAND1"/>
    <property type="match status" value="1"/>
</dbReference>
<feature type="compositionally biased region" description="Acidic residues" evidence="6">
    <location>
        <begin position="313"/>
        <end position="338"/>
    </location>
</feature>
<dbReference type="RefSeq" id="XP_008795267.2">
    <property type="nucleotide sequence ID" value="XM_008797045.4"/>
</dbReference>
<protein>
    <recommendedName>
        <fullName evidence="4">Cullin-associated NEDD8-dissociated protein 1</fullName>
    </recommendedName>
    <alternativeName>
        <fullName evidence="5">Cullin-associated and neddylation-dissociated protein 1</fullName>
    </alternativeName>
</protein>
<feature type="domain" description="TATA-binding protein interacting (TIP20)" evidence="7">
    <location>
        <begin position="1042"/>
        <end position="1202"/>
    </location>
</feature>
<sequence>MANMNITYILEKMTGKDKDYRYMATSDLLNELNKEGFKADTDLEVKLSNIVLQQLEDAAGDVSGLAMKCLAPLVKKVSEERILDMTNKLSDKLLNGKDQHRDTASIALKTIVSEVTTTSLAQRILVSLGPQLIKGITSSGKSTEIKCECLDILCDVLHRFGNLMTKDHEELLTALLPQLSSNQASVRKKSISCIASLASSLSDDLLARATFEVVELLKNKNIKPEITRTNIQMIGALSRSVGYRFGPHLSETVPLLMDYCTSASETDEELREYSLQALESFLLRCPRDISSYCDDILNLTLEYISYDPNFTDNMEEDTDDEGREEEEDDESANEYTDDEDVSWKVRRASAKCLASIIVSHPEMLSKMYLEACPKLIERFREREENVKMDVFNTFIELLRQTGNVTKGQLDIDESSPRWLLKQEVPKIVKSVNRQLREKTIKTKIGAFSVLKELVVVLPDCLADHIGSLVSGIEKALTDKTSTSNLKIEALVFTRLVMASHSPSVFHPYIQALSGPVLSAVGERYYKVTAEALRVCGELVRVLRPNFEKCSLDFRPYVGPIYDAILTRLANQDQDQEVKECAISCMSLVISTFGDNLQRELPACLPILVDRMGNEITRLTAVKAFAVIANSPLRIDLSCVLEQVVSELTTFLRKANRALRQATLGSLNSLVVAYGDQIGPSAYEIIISELSTLISDTDLHMTALALELCCTMMTDQKSSENVGLTVRYKVLPQALILIRSSLLQGQALQALQRFFASLVHSANTSFETLLDSLLSSAKPSPQTGGLAKQALYSIAQCVAVLCLAAGDQKCASTVEMLKGILKDDSGTNSAKQHLALLCLGEIGRRRDLSMHARIENIVIESFQSPFEEIKSAASYALGNIAVGNLSKYLPFILDQIDHQQKKQYLLLHSLKEVIARQSVDKAGHGELQDTYVEKILYLLFNHCESEEEGVRNVVAECLGKIALIEPRKLVPALKERTASPTAFTRATVVIAVKYSIVERPEKIDEILYPEISSFLMLIKDNDRHVRRAAVLALSTAAHNKPNLIKGLLPELLPLLYDQTVVKQELIRTVDLGPFKHVVDDGLELRKAAFECVDTLLDSCLDQMNPSSFIVPYLISGLTDHYDVKMPCHLILSKLADKCPSAVLAVLDSLVDPLDKTINHKPKADAVKQEVDRNEDMIRSALRAIASLSRISGGDCSLKFKKLMDGIMKSAPLAEKYNSVRSE</sequence>
<evidence type="ECO:0000256" key="5">
    <source>
        <dbReference type="ARBA" id="ARBA00042178"/>
    </source>
</evidence>
<dbReference type="GeneID" id="103711063"/>
<evidence type="ECO:0000256" key="3">
    <source>
        <dbReference type="ARBA" id="ARBA00022786"/>
    </source>
</evidence>
<feature type="region of interest" description="Disordered" evidence="6">
    <location>
        <begin position="310"/>
        <end position="338"/>
    </location>
</feature>
<gene>
    <name evidence="9 10" type="primary">LOC103711063</name>
</gene>
<dbReference type="Gene3D" id="1.25.10.10">
    <property type="entry name" value="Leucine-rich Repeat Variant"/>
    <property type="match status" value="1"/>
</dbReference>
<dbReference type="RefSeq" id="XP_008795268.2">
    <property type="nucleotide sequence ID" value="XM_008797046.4"/>
</dbReference>
<evidence type="ECO:0000259" key="7">
    <source>
        <dbReference type="Pfam" id="PF08623"/>
    </source>
</evidence>
<reference evidence="9 10" key="2">
    <citation type="submission" date="2025-04" db="UniProtKB">
        <authorList>
            <consortium name="RefSeq"/>
        </authorList>
    </citation>
    <scope>IDENTIFICATION</scope>
    <source>
        <tissue evidence="9 10">Young leaves</tissue>
    </source>
</reference>
<dbReference type="FunFam" id="1.25.10.10:FF:000242">
    <property type="entry name" value="Cullin-associated NEDD8-dissociated protein 1"/>
    <property type="match status" value="1"/>
</dbReference>
<evidence type="ECO:0000313" key="8">
    <source>
        <dbReference type="Proteomes" id="UP000228380"/>
    </source>
</evidence>
<organism evidence="8 10">
    <name type="scientific">Phoenix dactylifera</name>
    <name type="common">Date palm</name>
    <dbReference type="NCBI Taxonomy" id="42345"/>
    <lineage>
        <taxon>Eukaryota</taxon>
        <taxon>Viridiplantae</taxon>
        <taxon>Streptophyta</taxon>
        <taxon>Embryophyta</taxon>
        <taxon>Tracheophyta</taxon>
        <taxon>Spermatophyta</taxon>
        <taxon>Magnoliopsida</taxon>
        <taxon>Liliopsida</taxon>
        <taxon>Arecaceae</taxon>
        <taxon>Coryphoideae</taxon>
        <taxon>Phoeniceae</taxon>
        <taxon>Phoenix</taxon>
    </lineage>
</organism>
<dbReference type="Proteomes" id="UP000228380">
    <property type="component" value="Chromosome 10"/>
</dbReference>
<evidence type="ECO:0000256" key="1">
    <source>
        <dbReference type="ARBA" id="ARBA00007657"/>
    </source>
</evidence>
<evidence type="ECO:0000313" key="9">
    <source>
        <dbReference type="RefSeq" id="XP_008795267.2"/>
    </source>
</evidence>
<evidence type="ECO:0000256" key="4">
    <source>
        <dbReference type="ARBA" id="ARBA00040131"/>
    </source>
</evidence>
<proteinExistence type="inferred from homology"/>
<dbReference type="InterPro" id="IPR016024">
    <property type="entry name" value="ARM-type_fold"/>
</dbReference>
<dbReference type="OrthoDB" id="6260732at2759"/>
<keyword evidence="2" id="KW-0677">Repeat</keyword>
<evidence type="ECO:0000313" key="10">
    <source>
        <dbReference type="RefSeq" id="XP_008795268.2"/>
    </source>
</evidence>
<keyword evidence="8" id="KW-1185">Reference proteome</keyword>
<evidence type="ECO:0000256" key="6">
    <source>
        <dbReference type="SAM" id="MobiDB-lite"/>
    </source>
</evidence>
<dbReference type="PANTHER" id="PTHR12696">
    <property type="entry name" value="TIP120"/>
    <property type="match status" value="1"/>
</dbReference>
<evidence type="ECO:0000256" key="2">
    <source>
        <dbReference type="ARBA" id="ARBA00022737"/>
    </source>
</evidence>
<keyword evidence="3" id="KW-0833">Ubl conjugation pathway</keyword>
<comment type="similarity">
    <text evidence="1">Belongs to the CAND family.</text>
</comment>
<dbReference type="InterPro" id="IPR039852">
    <property type="entry name" value="CAND1/CAND2"/>
</dbReference>
<dbReference type="GO" id="GO:0010265">
    <property type="term" value="P:SCF complex assembly"/>
    <property type="evidence" value="ECO:0007669"/>
    <property type="project" value="InterPro"/>
</dbReference>
<dbReference type="KEGG" id="pda:103711063"/>
<reference evidence="8" key="1">
    <citation type="journal article" date="2019" name="Nat. Commun.">
        <title>Genome-wide association mapping of date palm fruit traits.</title>
        <authorList>
            <person name="Hazzouri K.M."/>
            <person name="Gros-Balthazard M."/>
            <person name="Flowers J.M."/>
            <person name="Copetti D."/>
            <person name="Lemansour A."/>
            <person name="Lebrun M."/>
            <person name="Masmoudi K."/>
            <person name="Ferrand S."/>
            <person name="Dhar M.I."/>
            <person name="Fresquez Z.A."/>
            <person name="Rosas U."/>
            <person name="Zhang J."/>
            <person name="Talag J."/>
            <person name="Lee S."/>
            <person name="Kudrna D."/>
            <person name="Powell R.F."/>
            <person name="Leitch I.J."/>
            <person name="Krueger R.R."/>
            <person name="Wing R.A."/>
            <person name="Amiri K.M.A."/>
            <person name="Purugganan M.D."/>
        </authorList>
    </citation>
    <scope>NUCLEOTIDE SEQUENCE [LARGE SCALE GENOMIC DNA]</scope>
    <source>
        <strain evidence="8">cv. Khalas</strain>
    </source>
</reference>
<dbReference type="Pfam" id="PF08623">
    <property type="entry name" value="TIP120"/>
    <property type="match status" value="1"/>
</dbReference>
<dbReference type="AlphaFoldDB" id="A0A8B7CAR0"/>
<name>A0A8B7CAR0_PHODC</name>
<dbReference type="InterPro" id="IPR013932">
    <property type="entry name" value="TATA-bd_TIP120"/>
</dbReference>
<dbReference type="SUPFAM" id="SSF48371">
    <property type="entry name" value="ARM repeat"/>
    <property type="match status" value="1"/>
</dbReference>
<dbReference type="InterPro" id="IPR011989">
    <property type="entry name" value="ARM-like"/>
</dbReference>